<sequence length="769" mass="86638">MHVNHSRWDENFSVKEVNAKEKQYFEQRKRQQQNPQLMGSDNCLDSLGISGQDLKEHRSLDILNLLNLSKNAQQCDPLCPKDFPRFSRFFPYFSSWTSVMKTTRGLYLNGLAWSAPDDQNTALNGPPNHWKTVTDEYSELSVIDLLCDDEPNATVEKFPTCEDHVSFSHEGLGKVGTETPVHSPEHRARIPYNYSPLQKDGRKSKLKKLNHVLDDIELEVDTMMRDIEVSPISSSIFPFNKVRRSTAIVGNGKHFYDFPNKNSPSVSEEFFYKTGNSDEDPWNACSCFVDEKLDNEMGYDTSCKKTFQMGSKSPELLKSRACKTENYAFEDLHTKKRSSATAMKEIDKSVPLSSFSKDELENDFDFYVASRARLDGNYSAQNLIPEDVRDNSSLPSEESSSTAAVRSESTAHSPSRILTGENRRKHGNAFVSPRKHRNAFASPRDKCSTKDQKYKTMPTSSKRITSHYPKSILREELGARDKWQFEEKRNASVDNSSVANPFYLDLEADFAVFGSNSRIEDPFGDFTAPDFRNNASPSFVGFKNAAPLADSPPCSFTSRKSAFDCSTAFPNVSSWPTSRSLSPDFPFKGKSEKAAGFDCDTSSTDMSVQGSVSKGERQEKLQKDTLKNFEQHIFMGDNELSSEKNLAEDAPSSKNHAQECEGTEETNPKATECLVTADSIGQVEEISSLLKKPDKQESQVDKRKSNCDAEASPKCKIANKEMNFWLPEGRKTTIGKDNNDKISLSGEMMFESYVFQILRVQRVLKKACT</sequence>
<comment type="caution">
    <text evidence="2">The sequence shown here is derived from an EMBL/GenBank/DDBJ whole genome shotgun (WGS) entry which is preliminary data.</text>
</comment>
<gene>
    <name evidence="2" type="ORF">Fmac_014296</name>
</gene>
<name>A0ABD1MBB5_9FABA</name>
<dbReference type="AlphaFoldDB" id="A0ABD1MBB5"/>
<feature type="region of interest" description="Disordered" evidence="1">
    <location>
        <begin position="642"/>
        <end position="669"/>
    </location>
</feature>
<dbReference type="PANTHER" id="PTHR37722">
    <property type="entry name" value="OS01G0167700 PROTEIN"/>
    <property type="match status" value="1"/>
</dbReference>
<feature type="compositionally biased region" description="Basic and acidic residues" evidence="1">
    <location>
        <begin position="443"/>
        <end position="454"/>
    </location>
</feature>
<evidence type="ECO:0000256" key="1">
    <source>
        <dbReference type="SAM" id="MobiDB-lite"/>
    </source>
</evidence>
<feature type="compositionally biased region" description="Basic residues" evidence="1">
    <location>
        <begin position="423"/>
        <end position="438"/>
    </location>
</feature>
<dbReference type="EMBL" id="JBGMDY010000005">
    <property type="protein sequence ID" value="KAL2333083.1"/>
    <property type="molecule type" value="Genomic_DNA"/>
</dbReference>
<accession>A0ABD1MBB5</accession>
<feature type="compositionally biased region" description="Low complexity" evidence="1">
    <location>
        <begin position="392"/>
        <end position="401"/>
    </location>
</feature>
<evidence type="ECO:0000313" key="2">
    <source>
        <dbReference type="EMBL" id="KAL2333083.1"/>
    </source>
</evidence>
<feature type="compositionally biased region" description="Polar residues" evidence="1">
    <location>
        <begin position="402"/>
        <end position="413"/>
    </location>
</feature>
<dbReference type="PANTHER" id="PTHR37722:SF2">
    <property type="entry name" value="OS01G0167700 PROTEIN"/>
    <property type="match status" value="1"/>
</dbReference>
<keyword evidence="3" id="KW-1185">Reference proteome</keyword>
<feature type="region of interest" description="Disordered" evidence="1">
    <location>
        <begin position="383"/>
        <end position="464"/>
    </location>
</feature>
<feature type="region of interest" description="Disordered" evidence="1">
    <location>
        <begin position="596"/>
        <end position="619"/>
    </location>
</feature>
<proteinExistence type="predicted"/>
<dbReference type="Proteomes" id="UP001603857">
    <property type="component" value="Unassembled WGS sequence"/>
</dbReference>
<protein>
    <submittedName>
        <fullName evidence="2">Uncharacterized protein</fullName>
    </submittedName>
</protein>
<feature type="compositionally biased region" description="Polar residues" evidence="1">
    <location>
        <begin position="600"/>
        <end position="612"/>
    </location>
</feature>
<organism evidence="2 3">
    <name type="scientific">Flemingia macrophylla</name>
    <dbReference type="NCBI Taxonomy" id="520843"/>
    <lineage>
        <taxon>Eukaryota</taxon>
        <taxon>Viridiplantae</taxon>
        <taxon>Streptophyta</taxon>
        <taxon>Embryophyta</taxon>
        <taxon>Tracheophyta</taxon>
        <taxon>Spermatophyta</taxon>
        <taxon>Magnoliopsida</taxon>
        <taxon>eudicotyledons</taxon>
        <taxon>Gunneridae</taxon>
        <taxon>Pentapetalae</taxon>
        <taxon>rosids</taxon>
        <taxon>fabids</taxon>
        <taxon>Fabales</taxon>
        <taxon>Fabaceae</taxon>
        <taxon>Papilionoideae</taxon>
        <taxon>50 kb inversion clade</taxon>
        <taxon>NPAAA clade</taxon>
        <taxon>indigoferoid/millettioid clade</taxon>
        <taxon>Phaseoleae</taxon>
        <taxon>Flemingia</taxon>
    </lineage>
</organism>
<evidence type="ECO:0000313" key="3">
    <source>
        <dbReference type="Proteomes" id="UP001603857"/>
    </source>
</evidence>
<reference evidence="2 3" key="1">
    <citation type="submission" date="2024-08" db="EMBL/GenBank/DDBJ databases">
        <title>Insights into the chromosomal genome structure of Flemingia macrophylla.</title>
        <authorList>
            <person name="Ding Y."/>
            <person name="Zhao Y."/>
            <person name="Bi W."/>
            <person name="Wu M."/>
            <person name="Zhao G."/>
            <person name="Gong Y."/>
            <person name="Li W."/>
            <person name="Zhang P."/>
        </authorList>
    </citation>
    <scope>NUCLEOTIDE SEQUENCE [LARGE SCALE GENOMIC DNA]</scope>
    <source>
        <strain evidence="2">DYQJB</strain>
        <tissue evidence="2">Leaf</tissue>
    </source>
</reference>